<evidence type="ECO:0000313" key="1">
    <source>
        <dbReference type="EMBL" id="MBW8182580.1"/>
    </source>
</evidence>
<accession>A0ABS7DYT0</accession>
<dbReference type="EMBL" id="JAHZST010000002">
    <property type="protein sequence ID" value="MBW8182580.1"/>
    <property type="molecule type" value="Genomic_DNA"/>
</dbReference>
<keyword evidence="2" id="KW-1185">Reference proteome</keyword>
<proteinExistence type="predicted"/>
<comment type="caution">
    <text evidence="1">The sequence shown here is derived from an EMBL/GenBank/DDBJ whole genome shotgun (WGS) entry which is preliminary data.</text>
</comment>
<organism evidence="1 2">
    <name type="scientific">Shewanella nanhaiensis</name>
    <dbReference type="NCBI Taxonomy" id="2864872"/>
    <lineage>
        <taxon>Bacteria</taxon>
        <taxon>Pseudomonadati</taxon>
        <taxon>Pseudomonadota</taxon>
        <taxon>Gammaproteobacteria</taxon>
        <taxon>Alteromonadales</taxon>
        <taxon>Shewanellaceae</taxon>
        <taxon>Shewanella</taxon>
    </lineage>
</organism>
<dbReference type="RefSeq" id="WP_220108275.1">
    <property type="nucleotide sequence ID" value="NZ_JAHZST010000002.1"/>
</dbReference>
<gene>
    <name evidence="1" type="ORF">K0625_02775</name>
</gene>
<name>A0ABS7DYT0_9GAMM</name>
<protein>
    <recommendedName>
        <fullName evidence="3">Adhesin</fullName>
    </recommendedName>
</protein>
<evidence type="ECO:0008006" key="3">
    <source>
        <dbReference type="Google" id="ProtNLM"/>
    </source>
</evidence>
<sequence>MDIRYFVALSMMGLSHSAYTDQTSSIGSGSFQNVQGRTAVNIAAGDQNVQANAHSIGPSITLLSIQESLFNDPILDEYESINSSVIESQAFVGAQGLIGINQVSGRGNTQANLGTIELATVNGLGLSALGLSDSALTQVSSSPSPISIGQQASNSTDIALDSFSEVQGIVQLNQISGDGNTAINRFSLQLSSGN</sequence>
<reference evidence="1 2" key="1">
    <citation type="submission" date="2021-07" db="EMBL/GenBank/DDBJ databases">
        <title>Shewanella sp. nov, isolated from SCS.</title>
        <authorList>
            <person name="Cao W.R."/>
        </authorList>
    </citation>
    <scope>NUCLEOTIDE SEQUENCE [LARGE SCALE GENOMIC DNA]</scope>
    <source>
        <strain evidence="1 2">NR704-98</strain>
    </source>
</reference>
<dbReference type="Proteomes" id="UP001195963">
    <property type="component" value="Unassembled WGS sequence"/>
</dbReference>
<evidence type="ECO:0000313" key="2">
    <source>
        <dbReference type="Proteomes" id="UP001195963"/>
    </source>
</evidence>